<feature type="non-terminal residue" evidence="3">
    <location>
        <position position="1"/>
    </location>
</feature>
<gene>
    <name evidence="3" type="ORF">CAPTEDRAFT_139855</name>
</gene>
<evidence type="ECO:0000313" key="5">
    <source>
        <dbReference type="Proteomes" id="UP000014760"/>
    </source>
</evidence>
<proteinExistence type="predicted"/>
<dbReference type="EMBL" id="KB305118">
    <property type="protein sequence ID" value="ELU01347.1"/>
    <property type="molecule type" value="Genomic_DNA"/>
</dbReference>
<dbReference type="EMBL" id="AMQN01009282">
    <property type="status" value="NOT_ANNOTATED_CDS"/>
    <property type="molecule type" value="Genomic_DNA"/>
</dbReference>
<dbReference type="InterPro" id="IPR016186">
    <property type="entry name" value="C-type_lectin-like/link_sf"/>
</dbReference>
<dbReference type="OrthoDB" id="6148268at2759"/>
<reference evidence="4" key="3">
    <citation type="submission" date="2015-06" db="UniProtKB">
        <authorList>
            <consortium name="EnsemblMetazoa"/>
        </authorList>
    </citation>
    <scope>IDENTIFICATION</scope>
</reference>
<dbReference type="SMART" id="SM00034">
    <property type="entry name" value="CLECT"/>
    <property type="match status" value="1"/>
</dbReference>
<organism evidence="3">
    <name type="scientific">Capitella teleta</name>
    <name type="common">Polychaete worm</name>
    <dbReference type="NCBI Taxonomy" id="283909"/>
    <lineage>
        <taxon>Eukaryota</taxon>
        <taxon>Metazoa</taxon>
        <taxon>Spiralia</taxon>
        <taxon>Lophotrochozoa</taxon>
        <taxon>Annelida</taxon>
        <taxon>Polychaeta</taxon>
        <taxon>Sedentaria</taxon>
        <taxon>Scolecida</taxon>
        <taxon>Capitellidae</taxon>
        <taxon>Capitella</taxon>
    </lineage>
</organism>
<dbReference type="Pfam" id="PF00059">
    <property type="entry name" value="Lectin_C"/>
    <property type="match status" value="1"/>
</dbReference>
<dbReference type="SUPFAM" id="SSF56436">
    <property type="entry name" value="C-type lectin-like"/>
    <property type="match status" value="1"/>
</dbReference>
<feature type="domain" description="C-type lectin" evidence="2">
    <location>
        <begin position="10"/>
        <end position="128"/>
    </location>
</feature>
<dbReference type="OMA" id="WICTCRF"/>
<dbReference type="InterPro" id="IPR016187">
    <property type="entry name" value="CTDL_fold"/>
</dbReference>
<reference evidence="3 5" key="2">
    <citation type="journal article" date="2013" name="Nature">
        <title>Insights into bilaterian evolution from three spiralian genomes.</title>
        <authorList>
            <person name="Simakov O."/>
            <person name="Marletaz F."/>
            <person name="Cho S.J."/>
            <person name="Edsinger-Gonzales E."/>
            <person name="Havlak P."/>
            <person name="Hellsten U."/>
            <person name="Kuo D.H."/>
            <person name="Larsson T."/>
            <person name="Lv J."/>
            <person name="Arendt D."/>
            <person name="Savage R."/>
            <person name="Osoegawa K."/>
            <person name="de Jong P."/>
            <person name="Grimwood J."/>
            <person name="Chapman J.A."/>
            <person name="Shapiro H."/>
            <person name="Aerts A."/>
            <person name="Otillar R.P."/>
            <person name="Terry A.Y."/>
            <person name="Boore J.L."/>
            <person name="Grigoriev I.V."/>
            <person name="Lindberg D.R."/>
            <person name="Seaver E.C."/>
            <person name="Weisblat D.A."/>
            <person name="Putnam N.H."/>
            <person name="Rokhsar D.S."/>
        </authorList>
    </citation>
    <scope>NUCLEOTIDE SEQUENCE</scope>
    <source>
        <strain evidence="3 5">I ESC-2004</strain>
    </source>
</reference>
<dbReference type="PANTHER" id="PTHR22803">
    <property type="entry name" value="MANNOSE, PHOSPHOLIPASE, LECTIN RECEPTOR RELATED"/>
    <property type="match status" value="1"/>
</dbReference>
<evidence type="ECO:0000256" key="1">
    <source>
        <dbReference type="ARBA" id="ARBA00023157"/>
    </source>
</evidence>
<dbReference type="PRINTS" id="PR01504">
    <property type="entry name" value="PNCREATITSAP"/>
</dbReference>
<dbReference type="HOGENOM" id="CLU_049894_10_1_1"/>
<name>R7UDK5_CAPTE</name>
<evidence type="ECO:0000259" key="2">
    <source>
        <dbReference type="PROSITE" id="PS50041"/>
    </source>
</evidence>
<keyword evidence="1" id="KW-1015">Disulfide bond</keyword>
<dbReference type="Proteomes" id="UP000014760">
    <property type="component" value="Unassembled WGS sequence"/>
</dbReference>
<dbReference type="PROSITE" id="PS50041">
    <property type="entry name" value="C_TYPE_LECTIN_2"/>
    <property type="match status" value="1"/>
</dbReference>
<dbReference type="InterPro" id="IPR018378">
    <property type="entry name" value="C-type_lectin_CS"/>
</dbReference>
<dbReference type="AlphaFoldDB" id="R7UDK5"/>
<dbReference type="InterPro" id="IPR050111">
    <property type="entry name" value="C-type_lectin/snaclec_domain"/>
</dbReference>
<accession>R7UDK5</accession>
<evidence type="ECO:0000313" key="3">
    <source>
        <dbReference type="EMBL" id="ELU01347.1"/>
    </source>
</evidence>
<keyword evidence="5" id="KW-1185">Reference proteome</keyword>
<protein>
    <recommendedName>
        <fullName evidence="2">C-type lectin domain-containing protein</fullName>
    </recommendedName>
</protein>
<dbReference type="Gene3D" id="3.10.100.10">
    <property type="entry name" value="Mannose-Binding Protein A, subunit A"/>
    <property type="match status" value="1"/>
</dbReference>
<sequence length="140" mass="16248">EGCPDHWTPMGDNCYRVFTEGETWETAEYNCMGHGENAHLATVNSIEEQQFVETQLAIHQTDLWIGLHCRKQNYMFEWSNGDPVMYTNWARREPNSYGQDEDCNCAEMYSNGGWNDIPCEDKNGFICKVKQSKFQLCLSQ</sequence>
<dbReference type="PROSITE" id="PS00615">
    <property type="entry name" value="C_TYPE_LECTIN_1"/>
    <property type="match status" value="1"/>
</dbReference>
<dbReference type="InterPro" id="IPR001304">
    <property type="entry name" value="C-type_lectin-like"/>
</dbReference>
<reference evidence="5" key="1">
    <citation type="submission" date="2012-12" db="EMBL/GenBank/DDBJ databases">
        <authorList>
            <person name="Hellsten U."/>
            <person name="Grimwood J."/>
            <person name="Chapman J.A."/>
            <person name="Shapiro H."/>
            <person name="Aerts A."/>
            <person name="Otillar R.P."/>
            <person name="Terry A.Y."/>
            <person name="Boore J.L."/>
            <person name="Simakov O."/>
            <person name="Marletaz F."/>
            <person name="Cho S.-J."/>
            <person name="Edsinger-Gonzales E."/>
            <person name="Havlak P."/>
            <person name="Kuo D.-H."/>
            <person name="Larsson T."/>
            <person name="Lv J."/>
            <person name="Arendt D."/>
            <person name="Savage R."/>
            <person name="Osoegawa K."/>
            <person name="de Jong P."/>
            <person name="Lindberg D.R."/>
            <person name="Seaver E.C."/>
            <person name="Weisblat D.A."/>
            <person name="Putnam N.H."/>
            <person name="Grigoriev I.V."/>
            <person name="Rokhsar D.S."/>
        </authorList>
    </citation>
    <scope>NUCLEOTIDE SEQUENCE</scope>
    <source>
        <strain evidence="5">I ESC-2004</strain>
    </source>
</reference>
<evidence type="ECO:0000313" key="4">
    <source>
        <dbReference type="EnsemblMetazoa" id="CapteP139855"/>
    </source>
</evidence>
<dbReference type="STRING" id="283909.R7UDK5"/>
<dbReference type="EnsemblMetazoa" id="CapteT139855">
    <property type="protein sequence ID" value="CapteP139855"/>
    <property type="gene ID" value="CapteG139855"/>
</dbReference>